<dbReference type="OrthoDB" id="1073355at2"/>
<sequence>MARTGVRAVVGYTRQVYWHESAAFDLTLLPELLDDTDPKNVYGRLVKRHPYFVDGLGLRIATATWVSPRTRTAA</sequence>
<organism evidence="1 2">
    <name type="scientific">Geodermatophilus tzadiensis</name>
    <dbReference type="NCBI Taxonomy" id="1137988"/>
    <lineage>
        <taxon>Bacteria</taxon>
        <taxon>Bacillati</taxon>
        <taxon>Actinomycetota</taxon>
        <taxon>Actinomycetes</taxon>
        <taxon>Geodermatophilales</taxon>
        <taxon>Geodermatophilaceae</taxon>
        <taxon>Geodermatophilus</taxon>
    </lineage>
</organism>
<comment type="caution">
    <text evidence="1">The sequence shown here is derived from an EMBL/GenBank/DDBJ whole genome shotgun (WGS) entry which is preliminary data.</text>
</comment>
<evidence type="ECO:0000313" key="2">
    <source>
        <dbReference type="Proteomes" id="UP000239210"/>
    </source>
</evidence>
<dbReference type="Proteomes" id="UP000239210">
    <property type="component" value="Unassembled WGS sequence"/>
</dbReference>
<dbReference type="EMBL" id="PVTG01000021">
    <property type="protein sequence ID" value="PRY39351.1"/>
    <property type="molecule type" value="Genomic_DNA"/>
</dbReference>
<name>A0A2T0T122_9ACTN</name>
<reference evidence="1 2" key="1">
    <citation type="submission" date="2018-03" db="EMBL/GenBank/DDBJ databases">
        <title>Genomic Encyclopedia of Archaeal and Bacterial Type Strains, Phase II (KMG-II): from individual species to whole genera.</title>
        <authorList>
            <person name="Goeker M."/>
        </authorList>
    </citation>
    <scope>NUCLEOTIDE SEQUENCE [LARGE SCALE GENOMIC DNA]</scope>
    <source>
        <strain evidence="1 2">DSM 45416</strain>
    </source>
</reference>
<protein>
    <submittedName>
        <fullName evidence="1">Uncharacterized protein</fullName>
    </submittedName>
</protein>
<keyword evidence="2" id="KW-1185">Reference proteome</keyword>
<dbReference type="AlphaFoldDB" id="A0A2T0T122"/>
<evidence type="ECO:0000313" key="1">
    <source>
        <dbReference type="EMBL" id="PRY39351.1"/>
    </source>
</evidence>
<dbReference type="RefSeq" id="WP_106281535.1">
    <property type="nucleotide sequence ID" value="NZ_PVTG01000021.1"/>
</dbReference>
<gene>
    <name evidence="1" type="ORF">LY71_12120</name>
</gene>
<proteinExistence type="predicted"/>
<accession>A0A2T0T122</accession>